<dbReference type="OrthoDB" id="9991467at2759"/>
<dbReference type="PANTHER" id="PTHR13123">
    <property type="entry name" value="LD30288P"/>
    <property type="match status" value="1"/>
</dbReference>
<dbReference type="EMBL" id="KN552094">
    <property type="protein sequence ID" value="KHJ91402.1"/>
    <property type="molecule type" value="Genomic_DNA"/>
</dbReference>
<name>A0A0B1T6G9_OESDE</name>
<organism evidence="3 4">
    <name type="scientific">Oesophagostomum dentatum</name>
    <name type="common">Nodular worm</name>
    <dbReference type="NCBI Taxonomy" id="61180"/>
    <lineage>
        <taxon>Eukaryota</taxon>
        <taxon>Metazoa</taxon>
        <taxon>Ecdysozoa</taxon>
        <taxon>Nematoda</taxon>
        <taxon>Chromadorea</taxon>
        <taxon>Rhabditida</taxon>
        <taxon>Rhabditina</taxon>
        <taxon>Rhabditomorpha</taxon>
        <taxon>Strongyloidea</taxon>
        <taxon>Strongylidae</taxon>
        <taxon>Oesophagostomum</taxon>
    </lineage>
</organism>
<dbReference type="PANTHER" id="PTHR13123:SF7">
    <property type="entry name" value="LD30288P"/>
    <property type="match status" value="1"/>
</dbReference>
<proteinExistence type="predicted"/>
<dbReference type="Proteomes" id="UP000053660">
    <property type="component" value="Unassembled WGS sequence"/>
</dbReference>
<dbReference type="GO" id="GO:0019005">
    <property type="term" value="C:SCF ubiquitin ligase complex"/>
    <property type="evidence" value="ECO:0007669"/>
    <property type="project" value="TreeGrafter"/>
</dbReference>
<dbReference type="GO" id="GO:0016567">
    <property type="term" value="P:protein ubiquitination"/>
    <property type="evidence" value="ECO:0007669"/>
    <property type="project" value="UniProtKB-UniPathway"/>
</dbReference>
<evidence type="ECO:0000313" key="3">
    <source>
        <dbReference type="EMBL" id="KHJ91402.1"/>
    </source>
</evidence>
<dbReference type="InterPro" id="IPR040394">
    <property type="entry name" value="FBX25/32"/>
</dbReference>
<sequence>MEIGYIAVFQFIGCTSMSEAFHRLDLARAVSDVRRFAYIAKVVEILVQEKVQNLSGNARKSLVGILTAIVLRSSEEDVHISTARELVQQVCSCALTFRFTPWKLRPYEKQNHLTYIRKVCERFSVA</sequence>
<comment type="pathway">
    <text evidence="1">Protein modification; protein ubiquitination.</text>
</comment>
<evidence type="ECO:0000256" key="1">
    <source>
        <dbReference type="ARBA" id="ARBA00004906"/>
    </source>
</evidence>
<dbReference type="UniPathway" id="UPA00143"/>
<keyword evidence="4" id="KW-1185">Reference proteome</keyword>
<gene>
    <name evidence="3" type="ORF">OESDEN_08736</name>
</gene>
<protein>
    <submittedName>
        <fullName evidence="3">Uncharacterized protein</fullName>
    </submittedName>
</protein>
<evidence type="ECO:0000313" key="4">
    <source>
        <dbReference type="Proteomes" id="UP000053660"/>
    </source>
</evidence>
<dbReference type="GO" id="GO:0005634">
    <property type="term" value="C:nucleus"/>
    <property type="evidence" value="ECO:0007669"/>
    <property type="project" value="TreeGrafter"/>
</dbReference>
<reference evidence="3 4" key="1">
    <citation type="submission" date="2014-03" db="EMBL/GenBank/DDBJ databases">
        <title>Draft genome of the hookworm Oesophagostomum dentatum.</title>
        <authorList>
            <person name="Mitreva M."/>
        </authorList>
    </citation>
    <scope>NUCLEOTIDE SEQUENCE [LARGE SCALE GENOMIC DNA]</scope>
    <source>
        <strain evidence="3 4">OD-Hann</strain>
    </source>
</reference>
<evidence type="ECO:0000256" key="2">
    <source>
        <dbReference type="ARBA" id="ARBA00022786"/>
    </source>
</evidence>
<dbReference type="GO" id="GO:0005737">
    <property type="term" value="C:cytoplasm"/>
    <property type="evidence" value="ECO:0007669"/>
    <property type="project" value="TreeGrafter"/>
</dbReference>
<accession>A0A0B1T6G9</accession>
<keyword evidence="2" id="KW-0833">Ubl conjugation pathway</keyword>
<dbReference type="AlphaFoldDB" id="A0A0B1T6G9"/>